<dbReference type="AlphaFoldDB" id="A0AAD6Z641"/>
<evidence type="ECO:0000256" key="1">
    <source>
        <dbReference type="SAM" id="MobiDB-lite"/>
    </source>
</evidence>
<dbReference type="Proteomes" id="UP001218218">
    <property type="component" value="Unassembled WGS sequence"/>
</dbReference>
<reference evidence="2" key="1">
    <citation type="submission" date="2023-03" db="EMBL/GenBank/DDBJ databases">
        <title>Massive genome expansion in bonnet fungi (Mycena s.s.) driven by repeated elements and novel gene families across ecological guilds.</title>
        <authorList>
            <consortium name="Lawrence Berkeley National Laboratory"/>
            <person name="Harder C.B."/>
            <person name="Miyauchi S."/>
            <person name="Viragh M."/>
            <person name="Kuo A."/>
            <person name="Thoen E."/>
            <person name="Andreopoulos B."/>
            <person name="Lu D."/>
            <person name="Skrede I."/>
            <person name="Drula E."/>
            <person name="Henrissat B."/>
            <person name="Morin E."/>
            <person name="Kohler A."/>
            <person name="Barry K."/>
            <person name="LaButti K."/>
            <person name="Morin E."/>
            <person name="Salamov A."/>
            <person name="Lipzen A."/>
            <person name="Mereny Z."/>
            <person name="Hegedus B."/>
            <person name="Baldrian P."/>
            <person name="Stursova M."/>
            <person name="Weitz H."/>
            <person name="Taylor A."/>
            <person name="Grigoriev I.V."/>
            <person name="Nagy L.G."/>
            <person name="Martin F."/>
            <person name="Kauserud H."/>
        </authorList>
    </citation>
    <scope>NUCLEOTIDE SEQUENCE</scope>
    <source>
        <strain evidence="2">CBHHK002</strain>
    </source>
</reference>
<sequence>MSTCATSVSSFATRMATPRRSYASAVAAGLGVTVGNPAACFKERSFSMAELNTGSIELPRWHVHVDDPVAPNTTVFLRSALLAELNAGSERVSSECARATRRAIGFERRAAMPLEARNVSETSTHPTPLYLDALHSSTQNALASLALSTDPQPVTSCFWGRIPAPPHGYAHADEAPDSPPYHSGTPSSPYRERPWKDFGLLYWPYGPLEGSASPSPSPPPVVRRQKPRRRKYYGQFEACSRADVLPEFAEDSDEEDDRAGGKELREEDESSDGWSLQAMRHRMMRVRSRLYAALPRYASRAPAEVATGLRGLPAAVQVKPAYPTQVWKAMVSSLEKQSETDEETG</sequence>
<protein>
    <submittedName>
        <fullName evidence="2">Uncharacterized protein</fullName>
    </submittedName>
</protein>
<feature type="region of interest" description="Disordered" evidence="1">
    <location>
        <begin position="169"/>
        <end position="189"/>
    </location>
</feature>
<organism evidence="2 3">
    <name type="scientific">Mycena albidolilacea</name>
    <dbReference type="NCBI Taxonomy" id="1033008"/>
    <lineage>
        <taxon>Eukaryota</taxon>
        <taxon>Fungi</taxon>
        <taxon>Dikarya</taxon>
        <taxon>Basidiomycota</taxon>
        <taxon>Agaricomycotina</taxon>
        <taxon>Agaricomycetes</taxon>
        <taxon>Agaricomycetidae</taxon>
        <taxon>Agaricales</taxon>
        <taxon>Marasmiineae</taxon>
        <taxon>Mycenaceae</taxon>
        <taxon>Mycena</taxon>
    </lineage>
</organism>
<comment type="caution">
    <text evidence="2">The sequence shown here is derived from an EMBL/GenBank/DDBJ whole genome shotgun (WGS) entry which is preliminary data.</text>
</comment>
<keyword evidence="3" id="KW-1185">Reference proteome</keyword>
<gene>
    <name evidence="2" type="ORF">DFH08DRAFT_944173</name>
</gene>
<evidence type="ECO:0000313" key="2">
    <source>
        <dbReference type="EMBL" id="KAJ7309397.1"/>
    </source>
</evidence>
<proteinExistence type="predicted"/>
<accession>A0AAD6Z641</accession>
<evidence type="ECO:0000313" key="3">
    <source>
        <dbReference type="Proteomes" id="UP001218218"/>
    </source>
</evidence>
<name>A0AAD6Z641_9AGAR</name>
<feature type="region of interest" description="Disordered" evidence="1">
    <location>
        <begin position="209"/>
        <end position="228"/>
    </location>
</feature>
<feature type="region of interest" description="Disordered" evidence="1">
    <location>
        <begin position="245"/>
        <end position="273"/>
    </location>
</feature>
<dbReference type="EMBL" id="JARIHO010000081">
    <property type="protein sequence ID" value="KAJ7309397.1"/>
    <property type="molecule type" value="Genomic_DNA"/>
</dbReference>
<feature type="compositionally biased region" description="Acidic residues" evidence="1">
    <location>
        <begin position="248"/>
        <end position="257"/>
    </location>
</feature>